<evidence type="ECO:0000313" key="6">
    <source>
        <dbReference type="EMBL" id="HGZ59772.1"/>
    </source>
</evidence>
<reference evidence="6" key="1">
    <citation type="journal article" date="2020" name="mSystems">
        <title>Genome- and Community-Level Interaction Insights into Carbon Utilization and Element Cycling Functions of Hydrothermarchaeota in Hydrothermal Sediment.</title>
        <authorList>
            <person name="Zhou Z."/>
            <person name="Liu Y."/>
            <person name="Xu W."/>
            <person name="Pan J."/>
            <person name="Luo Z.H."/>
            <person name="Li M."/>
        </authorList>
    </citation>
    <scope>NUCLEOTIDE SEQUENCE [LARGE SCALE GENOMIC DNA]</scope>
    <source>
        <strain evidence="6">SpSt-885</strain>
    </source>
</reference>
<keyword evidence="2 4" id="KW-0689">Ribosomal protein</keyword>
<dbReference type="NCBIfam" id="NF003143">
    <property type="entry name" value="PRK04059.1"/>
    <property type="match status" value="1"/>
</dbReference>
<dbReference type="InterPro" id="IPR047868">
    <property type="entry name" value="Ribosomal_L34e_arc-type"/>
</dbReference>
<evidence type="ECO:0000256" key="1">
    <source>
        <dbReference type="ARBA" id="ARBA00009875"/>
    </source>
</evidence>
<dbReference type="GO" id="GO:0006412">
    <property type="term" value="P:translation"/>
    <property type="evidence" value="ECO:0007669"/>
    <property type="project" value="UniProtKB-UniRule"/>
</dbReference>
<comment type="similarity">
    <text evidence="1 4">Belongs to the eukaryotic ribosomal protein eL34 family.</text>
</comment>
<dbReference type="EMBL" id="DTLS01000030">
    <property type="protein sequence ID" value="HGZ59772.1"/>
    <property type="molecule type" value="Genomic_DNA"/>
</dbReference>
<organism evidence="6">
    <name type="scientific">Fervidicoccus fontis</name>
    <dbReference type="NCBI Taxonomy" id="683846"/>
    <lineage>
        <taxon>Archaea</taxon>
        <taxon>Thermoproteota</taxon>
        <taxon>Thermoprotei</taxon>
        <taxon>Fervidicoccales</taxon>
        <taxon>Fervidicoccaceae</taxon>
        <taxon>Fervidicoccus</taxon>
    </lineage>
</organism>
<evidence type="ECO:0000256" key="5">
    <source>
        <dbReference type="SAM" id="MobiDB-lite"/>
    </source>
</evidence>
<feature type="compositionally biased region" description="Polar residues" evidence="5">
    <location>
        <begin position="49"/>
        <end position="60"/>
    </location>
</feature>
<sequence>MVRPAMRSTTHARIKVRTPGGNLVLHIRERKKGEPTCAMCGKPLRGTASGPSSSVRNEPLSSKRPSRYFGGVLCHSCLSRLIKDQVRRAAF</sequence>
<dbReference type="Pfam" id="PF01199">
    <property type="entry name" value="Ribosomal_L34e"/>
    <property type="match status" value="1"/>
</dbReference>
<evidence type="ECO:0000256" key="4">
    <source>
        <dbReference type="HAMAP-Rule" id="MF_00349"/>
    </source>
</evidence>
<evidence type="ECO:0000256" key="2">
    <source>
        <dbReference type="ARBA" id="ARBA00022980"/>
    </source>
</evidence>
<dbReference type="HAMAP" id="MF_00349">
    <property type="entry name" value="Ribosomal_eL34"/>
    <property type="match status" value="1"/>
</dbReference>
<dbReference type="GO" id="GO:1990904">
    <property type="term" value="C:ribonucleoprotein complex"/>
    <property type="evidence" value="ECO:0007669"/>
    <property type="project" value="UniProtKB-KW"/>
</dbReference>
<gene>
    <name evidence="4" type="primary">rpl34e</name>
    <name evidence="6" type="ORF">ENW83_01005</name>
</gene>
<dbReference type="GO" id="GO:0005840">
    <property type="term" value="C:ribosome"/>
    <property type="evidence" value="ECO:0007669"/>
    <property type="project" value="UniProtKB-KW"/>
</dbReference>
<dbReference type="InterPro" id="IPR038562">
    <property type="entry name" value="Ribosomal_eL34_C_sf"/>
</dbReference>
<dbReference type="Gene3D" id="6.20.340.10">
    <property type="match status" value="1"/>
</dbReference>
<dbReference type="GO" id="GO:0003735">
    <property type="term" value="F:structural constituent of ribosome"/>
    <property type="evidence" value="ECO:0007669"/>
    <property type="project" value="InterPro"/>
</dbReference>
<dbReference type="AlphaFoldDB" id="A0A7J3SKI5"/>
<dbReference type="PRINTS" id="PR01250">
    <property type="entry name" value="RIBOSOMALL34"/>
</dbReference>
<dbReference type="InterPro" id="IPR008195">
    <property type="entry name" value="Ribosomal_eL34"/>
</dbReference>
<proteinExistence type="inferred from homology"/>
<feature type="region of interest" description="Disordered" evidence="5">
    <location>
        <begin position="36"/>
        <end position="62"/>
    </location>
</feature>
<accession>A0A7J3SKI5</accession>
<comment type="caution">
    <text evidence="6">The sequence shown here is derived from an EMBL/GenBank/DDBJ whole genome shotgun (WGS) entry which is preliminary data.</text>
</comment>
<name>A0A7J3SKI5_9CREN</name>
<protein>
    <recommendedName>
        <fullName evidence="4">Large ribosomal subunit protein eL34</fullName>
    </recommendedName>
</protein>
<keyword evidence="3 4" id="KW-0687">Ribonucleoprotein</keyword>
<evidence type="ECO:0000256" key="3">
    <source>
        <dbReference type="ARBA" id="ARBA00023274"/>
    </source>
</evidence>